<dbReference type="InterPro" id="IPR049883">
    <property type="entry name" value="NOTCH1_EGF-like"/>
</dbReference>
<dbReference type="SMART" id="SM00179">
    <property type="entry name" value="EGF_CA"/>
    <property type="match status" value="1"/>
</dbReference>
<organism evidence="6 7">
    <name type="scientific">Cricetulus griseus</name>
    <name type="common">Chinese hamster</name>
    <name type="synonym">Cricetulus barabensis griseus</name>
    <dbReference type="NCBI Taxonomy" id="10029"/>
    <lineage>
        <taxon>Eukaryota</taxon>
        <taxon>Metazoa</taxon>
        <taxon>Chordata</taxon>
        <taxon>Craniata</taxon>
        <taxon>Vertebrata</taxon>
        <taxon>Euteleostomi</taxon>
        <taxon>Mammalia</taxon>
        <taxon>Eutheria</taxon>
        <taxon>Euarchontoglires</taxon>
        <taxon>Glires</taxon>
        <taxon>Rodentia</taxon>
        <taxon>Myomorpha</taxon>
        <taxon>Muroidea</taxon>
        <taxon>Cricetidae</taxon>
        <taxon>Cricetinae</taxon>
        <taxon>Cricetulus</taxon>
    </lineage>
</organism>
<dbReference type="GO" id="GO:0045667">
    <property type="term" value="P:regulation of osteoblast differentiation"/>
    <property type="evidence" value="ECO:0007669"/>
    <property type="project" value="TreeGrafter"/>
</dbReference>
<proteinExistence type="predicted"/>
<dbReference type="Proteomes" id="UP000030759">
    <property type="component" value="Unassembled WGS sequence"/>
</dbReference>
<evidence type="ECO:0000256" key="4">
    <source>
        <dbReference type="PROSITE-ProRule" id="PRU00076"/>
    </source>
</evidence>
<evidence type="ECO:0000256" key="3">
    <source>
        <dbReference type="ARBA" id="ARBA00023180"/>
    </source>
</evidence>
<dbReference type="SUPFAM" id="SSF57196">
    <property type="entry name" value="EGF/Laminin"/>
    <property type="match status" value="1"/>
</dbReference>
<dbReference type="PROSITE" id="PS00010">
    <property type="entry name" value="ASX_HYDROXYL"/>
    <property type="match status" value="1"/>
</dbReference>
<evidence type="ECO:0000313" key="6">
    <source>
        <dbReference type="EMBL" id="ERE79798.1"/>
    </source>
</evidence>
<protein>
    <submittedName>
        <fullName evidence="6">Protein kinase C-binding protein NELL2-like protein</fullName>
    </submittedName>
</protein>
<feature type="domain" description="EGF-like" evidence="5">
    <location>
        <begin position="19"/>
        <end position="60"/>
    </location>
</feature>
<dbReference type="GO" id="GO:0008201">
    <property type="term" value="F:heparin binding"/>
    <property type="evidence" value="ECO:0007669"/>
    <property type="project" value="TreeGrafter"/>
</dbReference>
<keyword evidence="6" id="KW-0418">Kinase</keyword>
<dbReference type="GO" id="GO:0005737">
    <property type="term" value="C:cytoplasm"/>
    <property type="evidence" value="ECO:0007669"/>
    <property type="project" value="TreeGrafter"/>
</dbReference>
<evidence type="ECO:0000256" key="1">
    <source>
        <dbReference type="ARBA" id="ARBA00022536"/>
    </source>
</evidence>
<dbReference type="PROSITE" id="PS50026">
    <property type="entry name" value="EGF_3"/>
    <property type="match status" value="1"/>
</dbReference>
<dbReference type="GO" id="GO:0005615">
    <property type="term" value="C:extracellular space"/>
    <property type="evidence" value="ECO:0007669"/>
    <property type="project" value="TreeGrafter"/>
</dbReference>
<comment type="caution">
    <text evidence="4">Lacks conserved residue(s) required for the propagation of feature annotation.</text>
</comment>
<dbReference type="InterPro" id="IPR051586">
    <property type="entry name" value="PKC-binding_NELL"/>
</dbReference>
<dbReference type="InterPro" id="IPR000742">
    <property type="entry name" value="EGF"/>
</dbReference>
<dbReference type="GO" id="GO:0005509">
    <property type="term" value="F:calcium ion binding"/>
    <property type="evidence" value="ECO:0007669"/>
    <property type="project" value="InterPro"/>
</dbReference>
<dbReference type="CDD" id="cd00054">
    <property type="entry name" value="EGF_CA"/>
    <property type="match status" value="1"/>
</dbReference>
<dbReference type="GO" id="GO:0016301">
    <property type="term" value="F:kinase activity"/>
    <property type="evidence" value="ECO:0007669"/>
    <property type="project" value="UniProtKB-KW"/>
</dbReference>
<sequence length="86" mass="9523">GSDLKGRETLQQFFINYLYIDECAAKMHYCHANTVCVNLPGLYRCDCIPGYIRVDDFSCTDNEVKRCSQVGVGPAEVMASCFGSAL</sequence>
<dbReference type="Gene3D" id="2.10.25.10">
    <property type="entry name" value="Laminin"/>
    <property type="match status" value="1"/>
</dbReference>
<name>A0A061IDX4_CRIGR</name>
<dbReference type="FunFam" id="2.10.25.10:FF:000102">
    <property type="entry name" value="Protein kinase C-binding protein NELL2"/>
    <property type="match status" value="1"/>
</dbReference>
<dbReference type="EMBL" id="KE671881">
    <property type="protein sequence ID" value="ERE79798.1"/>
    <property type="molecule type" value="Genomic_DNA"/>
</dbReference>
<dbReference type="InterPro" id="IPR000152">
    <property type="entry name" value="EGF-type_Asp/Asn_hydroxyl_site"/>
</dbReference>
<keyword evidence="3" id="KW-0325">Glycoprotein</keyword>
<keyword evidence="1 4" id="KW-0245">EGF-like domain</keyword>
<evidence type="ECO:0000256" key="2">
    <source>
        <dbReference type="ARBA" id="ARBA00023157"/>
    </source>
</evidence>
<feature type="non-terminal residue" evidence="6">
    <location>
        <position position="1"/>
    </location>
</feature>
<reference evidence="7" key="1">
    <citation type="journal article" date="2013" name="Nat. Biotechnol.">
        <title>Chinese hamster genome sequenced from sorted chromosomes.</title>
        <authorList>
            <person name="Brinkrolf K."/>
            <person name="Rupp O."/>
            <person name="Laux H."/>
            <person name="Kollin F."/>
            <person name="Ernst W."/>
            <person name="Linke B."/>
            <person name="Kofler R."/>
            <person name="Romand S."/>
            <person name="Hesse F."/>
            <person name="Budach W.E."/>
            <person name="Galosy S."/>
            <person name="Muller D."/>
            <person name="Noll T."/>
            <person name="Wienberg J."/>
            <person name="Jostock T."/>
            <person name="Leonard M."/>
            <person name="Grillari J."/>
            <person name="Tauch A."/>
            <person name="Goesmann A."/>
            <person name="Helk B."/>
            <person name="Mott J.E."/>
            <person name="Puhler A."/>
            <person name="Borth N."/>
        </authorList>
    </citation>
    <scope>NUCLEOTIDE SEQUENCE [LARGE SCALE GENOMIC DNA]</scope>
    <source>
        <strain evidence="7">17A/GY</strain>
    </source>
</reference>
<keyword evidence="2" id="KW-1015">Disulfide bond</keyword>
<dbReference type="Pfam" id="PF07645">
    <property type="entry name" value="EGF_CA"/>
    <property type="match status" value="1"/>
</dbReference>
<evidence type="ECO:0000259" key="5">
    <source>
        <dbReference type="PROSITE" id="PS50026"/>
    </source>
</evidence>
<dbReference type="PANTHER" id="PTHR24042:SF2">
    <property type="entry name" value="PROTEIN KINASE C-BINDING PROTEIN NELL1"/>
    <property type="match status" value="1"/>
</dbReference>
<dbReference type="GO" id="GO:0045778">
    <property type="term" value="P:positive regulation of ossification"/>
    <property type="evidence" value="ECO:0007669"/>
    <property type="project" value="TreeGrafter"/>
</dbReference>
<gene>
    <name evidence="6" type="ORF">H671_3g9321</name>
</gene>
<dbReference type="AlphaFoldDB" id="A0A061IDX4"/>
<dbReference type="PROSITE" id="PS01186">
    <property type="entry name" value="EGF_2"/>
    <property type="match status" value="1"/>
</dbReference>
<keyword evidence="6" id="KW-0808">Transferase</keyword>
<dbReference type="GO" id="GO:0005080">
    <property type="term" value="F:protein kinase C binding"/>
    <property type="evidence" value="ECO:0007669"/>
    <property type="project" value="TreeGrafter"/>
</dbReference>
<accession>A0A061IDX4</accession>
<evidence type="ECO:0000313" key="7">
    <source>
        <dbReference type="Proteomes" id="UP000030759"/>
    </source>
</evidence>
<dbReference type="PANTHER" id="PTHR24042">
    <property type="entry name" value="NEL HOMOLOG"/>
    <property type="match status" value="1"/>
</dbReference>
<dbReference type="InterPro" id="IPR001881">
    <property type="entry name" value="EGF-like_Ca-bd_dom"/>
</dbReference>